<comment type="caution">
    <text evidence="1">The sequence shown here is derived from an EMBL/GenBank/DDBJ whole genome shotgun (WGS) entry which is preliminary data.</text>
</comment>
<name>A0A0D8L860_MORMO</name>
<gene>
    <name evidence="1" type="ORF">UA45_08625</name>
</gene>
<dbReference type="Proteomes" id="UP000032582">
    <property type="component" value="Unassembled WGS sequence"/>
</dbReference>
<dbReference type="EMBL" id="JZSH01000079">
    <property type="protein sequence ID" value="KJF78057.1"/>
    <property type="molecule type" value="Genomic_DNA"/>
</dbReference>
<evidence type="ECO:0000313" key="1">
    <source>
        <dbReference type="EMBL" id="KJF78057.1"/>
    </source>
</evidence>
<sequence>MPENITLGKKLVGIRFHPGGNIMVDAVKQNAADTIDLIHDSIQRATSEESLMIHNEAIRRIMDAQMWAVKAITWKD</sequence>
<dbReference type="AlphaFoldDB" id="A0A0D8L860"/>
<accession>A0A0D8L860</accession>
<protein>
    <submittedName>
        <fullName evidence="1">Uncharacterized protein</fullName>
    </submittedName>
</protein>
<dbReference type="RefSeq" id="WP_045138209.1">
    <property type="nucleotide sequence ID" value="NZ_JAKMWI010000001.1"/>
</dbReference>
<evidence type="ECO:0000313" key="2">
    <source>
        <dbReference type="Proteomes" id="UP000032582"/>
    </source>
</evidence>
<organism evidence="1 2">
    <name type="scientific">Morganella morganii</name>
    <name type="common">Proteus morganii</name>
    <dbReference type="NCBI Taxonomy" id="582"/>
    <lineage>
        <taxon>Bacteria</taxon>
        <taxon>Pseudomonadati</taxon>
        <taxon>Pseudomonadota</taxon>
        <taxon>Gammaproteobacteria</taxon>
        <taxon>Enterobacterales</taxon>
        <taxon>Morganellaceae</taxon>
        <taxon>Morganella</taxon>
    </lineage>
</organism>
<reference evidence="1 2" key="1">
    <citation type="submission" date="2015-02" db="EMBL/GenBank/DDBJ databases">
        <title>Whole genome shotgun sequencing of cultured foodborne pathogen.</title>
        <authorList>
            <person name="Timme R."/>
            <person name="Allard M.W."/>
            <person name="Strain E."/>
            <person name="Evans P.S."/>
            <person name="Brown E."/>
        </authorList>
    </citation>
    <scope>NUCLEOTIDE SEQUENCE [LARGE SCALE GENOMIC DNA]</scope>
    <source>
        <strain evidence="1 2">GCSL-TSO-24</strain>
    </source>
</reference>
<proteinExistence type="predicted"/>
<dbReference type="PATRIC" id="fig|582.24.peg.2688"/>